<name>A0A9W4XFZ3_9PLEO</name>
<dbReference type="PANTHER" id="PTHR47190">
    <property type="entry name" value="DEHYDROGENASE, PUTATIVE-RELATED"/>
    <property type="match status" value="1"/>
</dbReference>
<evidence type="ECO:0000256" key="1">
    <source>
        <dbReference type="SAM" id="SignalP"/>
    </source>
</evidence>
<dbReference type="Gene3D" id="2.60.40.1210">
    <property type="entry name" value="Cellobiose dehydrogenase, cytochrome domain"/>
    <property type="match status" value="1"/>
</dbReference>
<dbReference type="AlphaFoldDB" id="A0A9W4XFZ3"/>
<protein>
    <recommendedName>
        <fullName evidence="2">Cellobiose dehydrogenase-like cytochrome domain-containing protein</fullName>
    </recommendedName>
</protein>
<keyword evidence="1" id="KW-0732">Signal</keyword>
<reference evidence="3" key="1">
    <citation type="submission" date="2023-01" db="EMBL/GenBank/DDBJ databases">
        <authorList>
            <person name="Van Ghelder C."/>
            <person name="Rancurel C."/>
        </authorList>
    </citation>
    <scope>NUCLEOTIDE SEQUENCE</scope>
    <source>
        <strain evidence="3">CNCM I-4278</strain>
    </source>
</reference>
<dbReference type="InterPro" id="IPR053208">
    <property type="entry name" value="GMC_Oxidoreductase_CD"/>
</dbReference>
<dbReference type="EMBL" id="CAOQHR010000002">
    <property type="protein sequence ID" value="CAI6314361.1"/>
    <property type="molecule type" value="Genomic_DNA"/>
</dbReference>
<feature type="domain" description="Cellobiose dehydrogenase-like cytochrome" evidence="2">
    <location>
        <begin position="27"/>
        <end position="199"/>
    </location>
</feature>
<dbReference type="Proteomes" id="UP001152607">
    <property type="component" value="Unassembled WGS sequence"/>
</dbReference>
<evidence type="ECO:0000259" key="2">
    <source>
        <dbReference type="Pfam" id="PF16010"/>
    </source>
</evidence>
<organism evidence="3 4">
    <name type="scientific">Periconia digitata</name>
    <dbReference type="NCBI Taxonomy" id="1303443"/>
    <lineage>
        <taxon>Eukaryota</taxon>
        <taxon>Fungi</taxon>
        <taxon>Dikarya</taxon>
        <taxon>Ascomycota</taxon>
        <taxon>Pezizomycotina</taxon>
        <taxon>Dothideomycetes</taxon>
        <taxon>Pleosporomycetidae</taxon>
        <taxon>Pleosporales</taxon>
        <taxon>Massarineae</taxon>
        <taxon>Periconiaceae</taxon>
        <taxon>Periconia</taxon>
    </lineage>
</organism>
<feature type="signal peptide" evidence="1">
    <location>
        <begin position="1"/>
        <end position="20"/>
    </location>
</feature>
<comment type="caution">
    <text evidence="3">The sequence shown here is derived from an EMBL/GenBank/DDBJ whole genome shotgun (WGS) entry which is preliminary data.</text>
</comment>
<evidence type="ECO:0000313" key="3">
    <source>
        <dbReference type="EMBL" id="CAI6314361.1"/>
    </source>
</evidence>
<gene>
    <name evidence="3" type="ORF">PDIGIT_LOCUS3342</name>
</gene>
<dbReference type="PANTHER" id="PTHR47190:SF1">
    <property type="entry name" value="GLUCOSE-METHANOL-CHOLINE OXIDOREDUCTASE N-TERMINAL DOMAIN-CONTAINING PROTEIN"/>
    <property type="match status" value="1"/>
</dbReference>
<dbReference type="Pfam" id="PF16010">
    <property type="entry name" value="CDH-cyt"/>
    <property type="match status" value="1"/>
</dbReference>
<dbReference type="InterPro" id="IPR015920">
    <property type="entry name" value="Cellobiose_DH-like_cyt"/>
</dbReference>
<dbReference type="SUPFAM" id="SSF49344">
    <property type="entry name" value="CBD9-like"/>
    <property type="match status" value="1"/>
</dbReference>
<accession>A0A9W4XFZ3</accession>
<dbReference type="CDD" id="cd09630">
    <property type="entry name" value="CDH_like_cytochrome"/>
    <property type="match status" value="1"/>
</dbReference>
<sequence length="216" mass="22653">MKLAPFIPALLSLLLPTTFAAPTAAPYTDPKSGIKFNAFTDTATGYFFGIALPPTTGKDFIATIGGKGTGWSGVSLGGGMLNKLLIVAWPNGQSIVSSFRKTASYGSPPLSTTPTTIFHPIANGTYTNATHWTYTFLCSSCILADGTTFAASDTAPGFGWAVNPAAPDLKTNPAAQVKKHTAQGQVKVDFAAARSESFELWKGWALAGNGTRRWVA</sequence>
<proteinExistence type="predicted"/>
<keyword evidence="4" id="KW-1185">Reference proteome</keyword>
<feature type="chain" id="PRO_5040946576" description="Cellobiose dehydrogenase-like cytochrome domain-containing protein" evidence="1">
    <location>
        <begin position="21"/>
        <end position="216"/>
    </location>
</feature>
<evidence type="ECO:0000313" key="4">
    <source>
        <dbReference type="Proteomes" id="UP001152607"/>
    </source>
</evidence>
<dbReference type="OrthoDB" id="413885at2759"/>